<dbReference type="RefSeq" id="WP_132821705.1">
    <property type="nucleotide sequence ID" value="NZ_SMKI01000549.1"/>
</dbReference>
<dbReference type="Pfam" id="PF21346">
    <property type="entry name" value="PcRGLX_3rd"/>
    <property type="match status" value="1"/>
</dbReference>
<dbReference type="InterPro" id="IPR048330">
    <property type="entry name" value="PcRGLX/YetA_2nd"/>
</dbReference>
<evidence type="ECO:0000259" key="3">
    <source>
        <dbReference type="Pfam" id="PF21346"/>
    </source>
</evidence>
<dbReference type="InterPro" id="IPR045793">
    <property type="entry name" value="PcRGLX/YetA-like"/>
</dbReference>
<dbReference type="OrthoDB" id="262615at2"/>
<evidence type="ECO:0008006" key="6">
    <source>
        <dbReference type="Google" id="ProtNLM"/>
    </source>
</evidence>
<name>A0A4R4SJA2_9ACTN</name>
<feature type="domain" description="PcRGLX/YetA-like N-terminal RIFT barrel" evidence="1">
    <location>
        <begin position="2"/>
        <end position="79"/>
    </location>
</feature>
<dbReference type="Proteomes" id="UP000295345">
    <property type="component" value="Unassembled WGS sequence"/>
</dbReference>
<evidence type="ECO:0000259" key="2">
    <source>
        <dbReference type="Pfam" id="PF21345"/>
    </source>
</evidence>
<proteinExistence type="predicted"/>
<dbReference type="Pfam" id="PF21345">
    <property type="entry name" value="PcRGLX_2nd"/>
    <property type="match status" value="1"/>
</dbReference>
<accession>A0A4R4SJA2</accession>
<sequence length="850" mass="93248">MTLHWLDGVPETTTGAAWGVPWPRGRVAADAGFALTAPGDRPVPVQSWPLAYWPDGSLKWSGHAVGADAGRDDRLRLRPGRPAAPKHPVSVRLGAGEVVLANGVVEVRVAERGATVLRSLTTDGRVTATDGRLVLLLEDGPDEGDTPPGRTSWTGTVTELDVEQSGPVRAVVKLAGHHTRDGDGRELFPWTLRISLSAGAESLRLVHHFVWDADPARDFVKGLGLRLTVPLADEPHDRHVRFAGPGGGVWGEPVRVLSGLWRDPGEEVTAAQVAGTATPPVADWHGPVRDDHHNLARWNEFRLAQHSASHFSIAKRTRPGVSWLRHAGHGDRATGFGYVGGVSGGLGFGIRDFWQQHPRALDITDAATDQATVTLWSWSPAGDAMDMRPYDEAGHSAPLAYEDSRDGWGDPRGVSRSTDLELWAFTTTPSRPRIAHLAAALTARPQLVAAPETYHAAGVFGKWSLPDRSTPGRAALEDSIDATVAFYADQVEQRSWYGFWDYGDVMHTYDSDRHVWRYDVGGYAWDNAELGTDAALWYAFLRTGDPRTFRLASAMTRHLSESDTYLTGRFAGLGGRHNVLHWGDGAKEARVSESYTRRFLHYLTADELLGDLMHASLQADATLRRTMRGRIRIGPDWYALVGNWLTAWERTGDTRWRDRITTGMRDIATFPAGLFTGEAGSHVGWDHTTGHLTKLDTGDFDGGFNLTMAFCGEQILFETIELVDEPGFHRTLLDFARHAQAPAEEKIARYGRDFDPGLFPTIYAKVTAWAGEQLDDPALRRRAWTHYLDDPQGRPWNPPVRVDGHAVLTPIDEIRAPSPPGSNNSVSTNDAAQRTLAIIALLALAPDEAP</sequence>
<dbReference type="PANTHER" id="PTHR40081">
    <property type="entry name" value="CONCANAVALIN A-LIKE LECTIN/GLUCANASE"/>
    <property type="match status" value="1"/>
</dbReference>
<dbReference type="AlphaFoldDB" id="A0A4R4SJA2"/>
<reference evidence="4 5" key="1">
    <citation type="submission" date="2019-03" db="EMBL/GenBank/DDBJ databases">
        <title>Draft genome sequences of novel Actinobacteria.</title>
        <authorList>
            <person name="Sahin N."/>
            <person name="Ay H."/>
            <person name="Saygin H."/>
        </authorList>
    </citation>
    <scope>NUCLEOTIDE SEQUENCE [LARGE SCALE GENOMIC DNA]</scope>
    <source>
        <strain evidence="4 5">DSM 41900</strain>
    </source>
</reference>
<dbReference type="Pfam" id="PF19501">
    <property type="entry name" value="PcRGLX_1st"/>
    <property type="match status" value="1"/>
</dbReference>
<feature type="domain" description="PcRGLX/YetA-like central beta-sandwich" evidence="2">
    <location>
        <begin position="89"/>
        <end position="438"/>
    </location>
</feature>
<dbReference type="InterPro" id="IPR048331">
    <property type="entry name" value="PcRGLX/YetA_3rd"/>
</dbReference>
<gene>
    <name evidence="4" type="ORF">E1283_32200</name>
</gene>
<dbReference type="EMBL" id="SMKI01000549">
    <property type="protein sequence ID" value="TDC63668.1"/>
    <property type="molecule type" value="Genomic_DNA"/>
</dbReference>
<evidence type="ECO:0000313" key="4">
    <source>
        <dbReference type="EMBL" id="TDC63668.1"/>
    </source>
</evidence>
<dbReference type="PANTHER" id="PTHR40081:SF1">
    <property type="entry name" value="TAT PATHWAY SIGNAL SEQUENCE DOMAIN PROTEIN"/>
    <property type="match status" value="1"/>
</dbReference>
<evidence type="ECO:0000313" key="5">
    <source>
        <dbReference type="Proteomes" id="UP000295345"/>
    </source>
</evidence>
<dbReference type="InterPro" id="IPR048329">
    <property type="entry name" value="PcRGLX_1st"/>
</dbReference>
<keyword evidence="5" id="KW-1185">Reference proteome</keyword>
<protein>
    <recommendedName>
        <fullName evidence="6">Tat pathway signal sequence domain protein</fullName>
    </recommendedName>
</protein>
<evidence type="ECO:0000259" key="1">
    <source>
        <dbReference type="Pfam" id="PF19501"/>
    </source>
</evidence>
<organism evidence="4 5">
    <name type="scientific">Streptomyces hainanensis</name>
    <dbReference type="NCBI Taxonomy" id="402648"/>
    <lineage>
        <taxon>Bacteria</taxon>
        <taxon>Bacillati</taxon>
        <taxon>Actinomycetota</taxon>
        <taxon>Actinomycetes</taxon>
        <taxon>Kitasatosporales</taxon>
        <taxon>Streptomycetaceae</taxon>
        <taxon>Streptomyces</taxon>
    </lineage>
</organism>
<feature type="domain" description="PcRGLX/YetA-like C-terminal alpha/alpha toroid" evidence="3">
    <location>
        <begin position="445"/>
        <end position="849"/>
    </location>
</feature>
<comment type="caution">
    <text evidence="4">The sequence shown here is derived from an EMBL/GenBank/DDBJ whole genome shotgun (WGS) entry which is preliminary data.</text>
</comment>